<gene>
    <name evidence="1" type="ORF">MLD38_038659</name>
</gene>
<dbReference type="Proteomes" id="UP001057402">
    <property type="component" value="Chromosome 12"/>
</dbReference>
<proteinExistence type="predicted"/>
<comment type="caution">
    <text evidence="1">The sequence shown here is derived from an EMBL/GenBank/DDBJ whole genome shotgun (WGS) entry which is preliminary data.</text>
</comment>
<accession>A0ACB9KZL6</accession>
<organism evidence="1 2">
    <name type="scientific">Melastoma candidum</name>
    <dbReference type="NCBI Taxonomy" id="119954"/>
    <lineage>
        <taxon>Eukaryota</taxon>
        <taxon>Viridiplantae</taxon>
        <taxon>Streptophyta</taxon>
        <taxon>Embryophyta</taxon>
        <taxon>Tracheophyta</taxon>
        <taxon>Spermatophyta</taxon>
        <taxon>Magnoliopsida</taxon>
        <taxon>eudicotyledons</taxon>
        <taxon>Gunneridae</taxon>
        <taxon>Pentapetalae</taxon>
        <taxon>rosids</taxon>
        <taxon>malvids</taxon>
        <taxon>Myrtales</taxon>
        <taxon>Melastomataceae</taxon>
        <taxon>Melastomatoideae</taxon>
        <taxon>Melastomateae</taxon>
        <taxon>Melastoma</taxon>
    </lineage>
</organism>
<dbReference type="EMBL" id="CM042891">
    <property type="protein sequence ID" value="KAI4302974.1"/>
    <property type="molecule type" value="Genomic_DNA"/>
</dbReference>
<keyword evidence="2" id="KW-1185">Reference proteome</keyword>
<name>A0ACB9KZL6_9MYRT</name>
<reference evidence="2" key="1">
    <citation type="journal article" date="2023" name="Front. Plant Sci.">
        <title>Chromosomal-level genome assembly of Melastoma candidum provides insights into trichome evolution.</title>
        <authorList>
            <person name="Zhong Y."/>
            <person name="Wu W."/>
            <person name="Sun C."/>
            <person name="Zou P."/>
            <person name="Liu Y."/>
            <person name="Dai S."/>
            <person name="Zhou R."/>
        </authorList>
    </citation>
    <scope>NUCLEOTIDE SEQUENCE [LARGE SCALE GENOMIC DNA]</scope>
</reference>
<evidence type="ECO:0000313" key="2">
    <source>
        <dbReference type="Proteomes" id="UP001057402"/>
    </source>
</evidence>
<evidence type="ECO:0000313" key="1">
    <source>
        <dbReference type="EMBL" id="KAI4302974.1"/>
    </source>
</evidence>
<protein>
    <submittedName>
        <fullName evidence="1">Uncharacterized protein</fullName>
    </submittedName>
</protein>
<sequence length="99" mass="10446">MASLANTTTAVFIVVIIAISALGSHAICNVSIDEIETCLPAVTRGRLTNPTATCCSVLKRADLPCLCGYKTSIFIPSYVDINLAMGLPSKCGLRRPTNC</sequence>